<protein>
    <submittedName>
        <fullName evidence="1">Uncharacterized protein</fullName>
    </submittedName>
</protein>
<reference evidence="1" key="1">
    <citation type="submission" date="2014-11" db="EMBL/GenBank/DDBJ databases">
        <authorList>
            <person name="Amaro Gonzalez C."/>
        </authorList>
    </citation>
    <scope>NUCLEOTIDE SEQUENCE</scope>
</reference>
<dbReference type="AlphaFoldDB" id="A0A0E9TVW3"/>
<evidence type="ECO:0000313" key="1">
    <source>
        <dbReference type="EMBL" id="JAH57721.1"/>
    </source>
</evidence>
<name>A0A0E9TVW3_ANGAN</name>
<dbReference type="EMBL" id="GBXM01050856">
    <property type="protein sequence ID" value="JAH57721.1"/>
    <property type="molecule type" value="Transcribed_RNA"/>
</dbReference>
<accession>A0A0E9TVW3</accession>
<organism evidence="1">
    <name type="scientific">Anguilla anguilla</name>
    <name type="common">European freshwater eel</name>
    <name type="synonym">Muraena anguilla</name>
    <dbReference type="NCBI Taxonomy" id="7936"/>
    <lineage>
        <taxon>Eukaryota</taxon>
        <taxon>Metazoa</taxon>
        <taxon>Chordata</taxon>
        <taxon>Craniata</taxon>
        <taxon>Vertebrata</taxon>
        <taxon>Euteleostomi</taxon>
        <taxon>Actinopterygii</taxon>
        <taxon>Neopterygii</taxon>
        <taxon>Teleostei</taxon>
        <taxon>Anguilliformes</taxon>
        <taxon>Anguillidae</taxon>
        <taxon>Anguilla</taxon>
    </lineage>
</organism>
<reference evidence="1" key="2">
    <citation type="journal article" date="2015" name="Fish Shellfish Immunol.">
        <title>Early steps in the European eel (Anguilla anguilla)-Vibrio vulnificus interaction in the gills: Role of the RtxA13 toxin.</title>
        <authorList>
            <person name="Callol A."/>
            <person name="Pajuelo D."/>
            <person name="Ebbesson L."/>
            <person name="Teles M."/>
            <person name="MacKenzie S."/>
            <person name="Amaro C."/>
        </authorList>
    </citation>
    <scope>NUCLEOTIDE SEQUENCE</scope>
</reference>
<sequence length="32" mass="3471">MVASTLHFVPSLLHSVFCALPLPQMETGMPCL</sequence>
<proteinExistence type="predicted"/>